<dbReference type="InterPro" id="IPR011049">
    <property type="entry name" value="Serralysin-like_metalloprot_C"/>
</dbReference>
<dbReference type="InterPro" id="IPR001343">
    <property type="entry name" value="Hemolysn_Ca-bd"/>
</dbReference>
<dbReference type="KEGG" id="dfs:HGD76_20935"/>
<dbReference type="RefSeq" id="WP_053538478.1">
    <property type="nucleotide sequence ID" value="NZ_CP051206.1"/>
</dbReference>
<name>A0A6H2C4Y8_DOLFA</name>
<accession>A0A6H2C4Y8</accession>
<dbReference type="AlphaFoldDB" id="A0A6H2C4Y8"/>
<evidence type="ECO:0000313" key="1">
    <source>
        <dbReference type="EMBL" id="QJB46276.1"/>
    </source>
</evidence>
<dbReference type="Pfam" id="PF00353">
    <property type="entry name" value="HemolysinCabind"/>
    <property type="match status" value="2"/>
</dbReference>
<dbReference type="InterPro" id="IPR011042">
    <property type="entry name" value="6-blade_b-propeller_TolB-like"/>
</dbReference>
<reference evidence="1 2" key="2">
    <citation type="submission" date="2020-04" db="EMBL/GenBank/DDBJ databases">
        <authorList>
            <person name="Fomenkov A."/>
            <person name="Anton B.P."/>
            <person name="Roberts R.J."/>
        </authorList>
    </citation>
    <scope>NUCLEOTIDE SEQUENCE [LARGE SCALE GENOMIC DNA]</scope>
    <source>
        <strain evidence="1 2">CCAP 1403/13f</strain>
    </source>
</reference>
<dbReference type="Gene3D" id="2.120.10.30">
    <property type="entry name" value="TolB, C-terminal domain"/>
    <property type="match status" value="1"/>
</dbReference>
<dbReference type="Gene3D" id="2.160.20.160">
    <property type="match status" value="1"/>
</dbReference>
<dbReference type="EMBL" id="CP051206">
    <property type="protein sequence ID" value="QJB46276.1"/>
    <property type="molecule type" value="Genomic_DNA"/>
</dbReference>
<dbReference type="Proteomes" id="UP000502433">
    <property type="component" value="Chromosome"/>
</dbReference>
<sequence>MQNKNSRFLVGNTRGNNVLMFDAYTGSPLGTFIEKGRLDNPDTLLFGPDGNGDGKSDLYIASGTKKGSSSILRFDGQTGSFIDVFVGDNPNTSLDESGGLIRPYGLAYGSDGNFYVSSFLTDQILRYNGATGAFIDVFAQGNGKKDSLNGPNGLLFIKNSLYVTTQGSVATVNPQTGEVKADFSAGLSSQVLRYDSLAAGTTPTVFATPTPSPDSFNFVSLLGLAVGEDNDLYVSDFANGIQRYDLETGNLVNTLSTNYTTSQSPSNNFIGGLAFAPNGNLLTVGFNVSTTQGAILSYESESSSVVSPFQVLVPTNPVLERPVGITFFPTENQLVSGTTGNDDLVAGKDLEAVADIVFTGAGDDKVDLAIKTYASDNNVFLGSGNDVIDVSKSDRTFGDLGNDTFYATDGKGGNRMSGGAGNDTFFLGSNDRALGGDGNDTFFIQTGGNNLISGGAGADNFQIVTLELPKTPNRILDFQTGIDTISIFGAKALGISATNLVLNQTAGDTDIIFGNRTLAILSGVTGLNINVINLVN</sequence>
<dbReference type="SUPFAM" id="SSF63829">
    <property type="entry name" value="Calcium-dependent phosphotriesterase"/>
    <property type="match status" value="1"/>
</dbReference>
<dbReference type="PRINTS" id="PR00313">
    <property type="entry name" value="CABNDNGRPT"/>
</dbReference>
<protein>
    <recommendedName>
        <fullName evidence="3">Calcium-binding protein</fullName>
    </recommendedName>
</protein>
<evidence type="ECO:0000313" key="2">
    <source>
        <dbReference type="Proteomes" id="UP000502433"/>
    </source>
</evidence>
<organism evidence="1 2">
    <name type="scientific">Dolichospermum flos-aquae CCAP 1403/13F</name>
    <dbReference type="NCBI Taxonomy" id="315271"/>
    <lineage>
        <taxon>Bacteria</taxon>
        <taxon>Bacillati</taxon>
        <taxon>Cyanobacteriota</taxon>
        <taxon>Cyanophyceae</taxon>
        <taxon>Nostocales</taxon>
        <taxon>Aphanizomenonaceae</taxon>
        <taxon>Dolichospermum</taxon>
    </lineage>
</organism>
<evidence type="ECO:0008006" key="3">
    <source>
        <dbReference type="Google" id="ProtNLM"/>
    </source>
</evidence>
<reference evidence="1 2" key="1">
    <citation type="submission" date="2020-04" db="EMBL/GenBank/DDBJ databases">
        <title>Genome-Wide Identification of 5-Methylcytosine Sites in Bacterial Genomes By High-Throughput Sequencing of MspJI Restriction Fragments.</title>
        <authorList>
            <person name="Wu V."/>
        </authorList>
    </citation>
    <scope>NUCLEOTIDE SEQUENCE [LARGE SCALE GENOMIC DNA]</scope>
    <source>
        <strain evidence="1 2">CCAP 1403/13f</strain>
    </source>
</reference>
<dbReference type="SUPFAM" id="SSF51120">
    <property type="entry name" value="beta-Roll"/>
    <property type="match status" value="1"/>
</dbReference>
<proteinExistence type="predicted"/>
<gene>
    <name evidence="1" type="ORF">HGD76_20935</name>
</gene>